<feature type="transmembrane region" description="Helical" evidence="7">
    <location>
        <begin position="99"/>
        <end position="119"/>
    </location>
</feature>
<dbReference type="PANTHER" id="PTHR45820">
    <property type="entry name" value="FI23527P1"/>
    <property type="match status" value="1"/>
</dbReference>
<sequence length="324" mass="37357">MILIKKIKAYFSYLNNLSRRLLSQKRRIIILLIIDIILFIIELVIGLIANSLALFADSFHLLNDVVSLIISLWSIKLALRKNSSAKYTYGWQRAEVLGALINGIFLMALCLTIFLQAIQRFFEKDEIHNPRAIFVVGIIGILTNILGLFLFHDFKHQKNKYSKDEEGIYKYNSDKNIVNSFKSDIFIENYNSNEYLKPHIVDWLGENSKNDSLIQRLLDEHTNHNHAKQENNIGYVYSNLNMKGVFLHVFGDILGNISVVITALFIWLTDFSWKYYVDPAISIFISIIIFINALPLVKSSSLILLQVAPKNIRVMEIKEDISNE</sequence>
<evidence type="ECO:0000256" key="3">
    <source>
        <dbReference type="ARBA" id="ARBA00022692"/>
    </source>
</evidence>
<dbReference type="GeneID" id="19894081"/>
<keyword evidence="4" id="KW-0862">Zinc</keyword>
<proteinExistence type="inferred from homology"/>
<dbReference type="Pfam" id="PF01545">
    <property type="entry name" value="Cation_efflux"/>
    <property type="match status" value="1"/>
</dbReference>
<dbReference type="RefSeq" id="XP_007872257.1">
    <property type="nucleotide sequence ID" value="XM_007874066.1"/>
</dbReference>
<keyword evidence="10" id="KW-1185">Reference proteome</keyword>
<dbReference type="NCBIfam" id="TIGR01297">
    <property type="entry name" value="CDF"/>
    <property type="match status" value="1"/>
</dbReference>
<protein>
    <recommendedName>
        <fullName evidence="8">Cation efflux protein transmembrane domain-containing protein</fullName>
    </recommendedName>
</protein>
<comment type="caution">
    <text evidence="9">The sequence shown here is derived from an EMBL/GenBank/DDBJ whole genome shotgun (WGS) entry which is preliminary data.</text>
</comment>
<evidence type="ECO:0000313" key="10">
    <source>
        <dbReference type="Proteomes" id="UP000011958"/>
    </source>
</evidence>
<dbReference type="PANTHER" id="PTHR45820:SF4">
    <property type="entry name" value="ZINC TRANSPORTER 63C, ISOFORM F"/>
    <property type="match status" value="1"/>
</dbReference>
<evidence type="ECO:0000256" key="7">
    <source>
        <dbReference type="SAM" id="Phobius"/>
    </source>
</evidence>
<dbReference type="HOGENOM" id="CLU_013430_4_3_1"/>
<reference evidence="10" key="1">
    <citation type="journal article" date="2016" name="Nat. Commun.">
        <title>Genome analysis of three Pneumocystis species reveals adaptation mechanisms to life exclusively in mammalian hosts.</title>
        <authorList>
            <person name="Ma L."/>
            <person name="Chen Z."/>
            <person name="Huang D.W."/>
            <person name="Kutty G."/>
            <person name="Ishihara M."/>
            <person name="Wang H."/>
            <person name="Abouelleil A."/>
            <person name="Bishop L."/>
            <person name="Davey E."/>
            <person name="Deng R."/>
            <person name="Deng X."/>
            <person name="Fan L."/>
            <person name="Fantoni G."/>
            <person name="Fitzgerald M."/>
            <person name="Gogineni E."/>
            <person name="Goldberg J.M."/>
            <person name="Handley G."/>
            <person name="Hu X."/>
            <person name="Huber C."/>
            <person name="Jiao X."/>
            <person name="Jones K."/>
            <person name="Levin J.Z."/>
            <person name="Liu Y."/>
            <person name="Macdonald P."/>
            <person name="Melnikov A."/>
            <person name="Raley C."/>
            <person name="Sassi M."/>
            <person name="Sherman B.T."/>
            <person name="Song X."/>
            <person name="Sykes S."/>
            <person name="Tran B."/>
            <person name="Walsh L."/>
            <person name="Xia Y."/>
            <person name="Yang J."/>
            <person name="Young S."/>
            <person name="Zeng Q."/>
            <person name="Zheng X."/>
            <person name="Stephens R."/>
            <person name="Nusbaum C."/>
            <person name="Birren B.W."/>
            <person name="Azadi P."/>
            <person name="Lempicki R.A."/>
            <person name="Cuomo C.A."/>
            <person name="Kovacs J.A."/>
        </authorList>
    </citation>
    <scope>NUCLEOTIDE SEQUENCE [LARGE SCALE GENOMIC DNA]</scope>
    <source>
        <strain evidence="10">B123</strain>
    </source>
</reference>
<dbReference type="AlphaFoldDB" id="M7PBV5"/>
<dbReference type="OrthoDB" id="9944568at2759"/>
<dbReference type="Proteomes" id="UP000011958">
    <property type="component" value="Unassembled WGS sequence"/>
</dbReference>
<feature type="transmembrane region" description="Helical" evidence="7">
    <location>
        <begin position="131"/>
        <end position="151"/>
    </location>
</feature>
<evidence type="ECO:0000259" key="8">
    <source>
        <dbReference type="Pfam" id="PF01545"/>
    </source>
</evidence>
<dbReference type="GO" id="GO:0005385">
    <property type="term" value="F:zinc ion transmembrane transporter activity"/>
    <property type="evidence" value="ECO:0007669"/>
    <property type="project" value="TreeGrafter"/>
</dbReference>
<dbReference type="VEuPathDB" id="FungiDB:PNEG_00383"/>
<feature type="transmembrane region" description="Helical" evidence="7">
    <location>
        <begin position="61"/>
        <end position="79"/>
    </location>
</feature>
<evidence type="ECO:0000313" key="9">
    <source>
        <dbReference type="EMBL" id="EMR11355.1"/>
    </source>
</evidence>
<evidence type="ECO:0000256" key="1">
    <source>
        <dbReference type="ARBA" id="ARBA00004141"/>
    </source>
</evidence>
<feature type="domain" description="Cation efflux protein transmembrane" evidence="8">
    <location>
        <begin position="28"/>
        <end position="305"/>
    </location>
</feature>
<organism evidence="9 10">
    <name type="scientific">Pneumocystis murina (strain B123)</name>
    <name type="common">Mouse pneumocystis pneumonia agent</name>
    <name type="synonym">Pneumocystis carinii f. sp. muris</name>
    <dbReference type="NCBI Taxonomy" id="1069680"/>
    <lineage>
        <taxon>Eukaryota</taxon>
        <taxon>Fungi</taxon>
        <taxon>Dikarya</taxon>
        <taxon>Ascomycota</taxon>
        <taxon>Taphrinomycotina</taxon>
        <taxon>Pneumocystomycetes</taxon>
        <taxon>Pneumocystaceae</taxon>
        <taxon>Pneumocystis</taxon>
    </lineage>
</organism>
<keyword evidence="5 7" id="KW-1133">Transmembrane helix</keyword>
<dbReference type="InterPro" id="IPR027469">
    <property type="entry name" value="Cation_efflux_TMD_sf"/>
</dbReference>
<feature type="transmembrane region" description="Helical" evidence="7">
    <location>
        <begin position="28"/>
        <end position="49"/>
    </location>
</feature>
<evidence type="ECO:0000256" key="2">
    <source>
        <dbReference type="ARBA" id="ARBA00008873"/>
    </source>
</evidence>
<keyword evidence="6 7" id="KW-0472">Membrane</keyword>
<feature type="transmembrane region" description="Helical" evidence="7">
    <location>
        <begin position="245"/>
        <end position="268"/>
    </location>
</feature>
<dbReference type="SUPFAM" id="SSF161111">
    <property type="entry name" value="Cation efflux protein transmembrane domain-like"/>
    <property type="match status" value="1"/>
</dbReference>
<evidence type="ECO:0000256" key="5">
    <source>
        <dbReference type="ARBA" id="ARBA00022989"/>
    </source>
</evidence>
<dbReference type="InterPro" id="IPR058533">
    <property type="entry name" value="Cation_efflux_TM"/>
</dbReference>
<comment type="subcellular location">
    <subcellularLocation>
        <location evidence="1">Membrane</location>
        <topology evidence="1">Multi-pass membrane protein</topology>
    </subcellularLocation>
</comment>
<dbReference type="EMBL" id="AFWA02000001">
    <property type="protein sequence ID" value="EMR11355.1"/>
    <property type="molecule type" value="Genomic_DNA"/>
</dbReference>
<evidence type="ECO:0000256" key="6">
    <source>
        <dbReference type="ARBA" id="ARBA00023136"/>
    </source>
</evidence>
<dbReference type="eggNOG" id="KOG1483">
    <property type="taxonomic scope" value="Eukaryota"/>
</dbReference>
<dbReference type="STRING" id="1069680.M7PBV5"/>
<dbReference type="GO" id="GO:0016020">
    <property type="term" value="C:membrane"/>
    <property type="evidence" value="ECO:0007669"/>
    <property type="project" value="UniProtKB-SubCell"/>
</dbReference>
<dbReference type="GO" id="GO:0006882">
    <property type="term" value="P:intracellular zinc ion homeostasis"/>
    <property type="evidence" value="ECO:0007669"/>
    <property type="project" value="TreeGrafter"/>
</dbReference>
<dbReference type="InterPro" id="IPR002524">
    <property type="entry name" value="Cation_efflux"/>
</dbReference>
<dbReference type="OMA" id="RATKMYA"/>
<keyword evidence="3 7" id="KW-0812">Transmembrane</keyword>
<accession>M7PBV5</accession>
<evidence type="ECO:0000256" key="4">
    <source>
        <dbReference type="ARBA" id="ARBA00022833"/>
    </source>
</evidence>
<gene>
    <name evidence="9" type="ORF">PNEG_00383</name>
</gene>
<name>M7PBV5_PNEMU</name>
<feature type="transmembrane region" description="Helical" evidence="7">
    <location>
        <begin position="280"/>
        <end position="305"/>
    </location>
</feature>
<comment type="similarity">
    <text evidence="2">Belongs to the cation diffusion facilitator (CDF) transporter (TC 2.A.4) family. SLC30A subfamily.</text>
</comment>
<dbReference type="Gene3D" id="1.20.1510.10">
    <property type="entry name" value="Cation efflux protein transmembrane domain"/>
    <property type="match status" value="1"/>
</dbReference>